<accession>A0A0T5X808</accession>
<reference evidence="3" key="1">
    <citation type="submission" date="2012-09" db="EMBL/GenBank/DDBJ databases">
        <authorList>
            <person name="Weinstock G."/>
            <person name="Sodergren E."/>
            <person name="Clifton S."/>
            <person name="Fulton L."/>
            <person name="Fulton B."/>
            <person name="Courtney L."/>
            <person name="Fronick C."/>
            <person name="Harrison M."/>
            <person name="Strong C."/>
            <person name="Farmer C."/>
            <person name="Delehaunty K."/>
            <person name="Markovic C."/>
            <person name="Hall O."/>
            <person name="Minx P."/>
            <person name="Tomlinson C."/>
            <person name="Mitreva M."/>
            <person name="Nelson J."/>
            <person name="Hou S."/>
            <person name="Wollam A."/>
            <person name="Pepin K.H."/>
            <person name="Johnson M."/>
            <person name="Bhonagiri V."/>
            <person name="Nash W.E."/>
            <person name="Suruliraj S."/>
            <person name="Warren W."/>
            <person name="Chinwalla A."/>
            <person name="Mardis E.R."/>
            <person name="Wilson R.K."/>
        </authorList>
    </citation>
    <scope>NUCLEOTIDE SEQUENCE [LARGE SCALE GENOMIC DNA]</scope>
    <source>
        <strain evidence="3">OS1</strain>
    </source>
</reference>
<feature type="transmembrane region" description="Helical" evidence="1">
    <location>
        <begin position="54"/>
        <end position="79"/>
    </location>
</feature>
<name>A0A0T5X808_9BACT</name>
<evidence type="ECO:0008006" key="4">
    <source>
        <dbReference type="Google" id="ProtNLM"/>
    </source>
</evidence>
<feature type="transmembrane region" description="Helical" evidence="1">
    <location>
        <begin position="156"/>
        <end position="177"/>
    </location>
</feature>
<feature type="transmembrane region" description="Helical" evidence="1">
    <location>
        <begin position="183"/>
        <end position="203"/>
    </location>
</feature>
<dbReference type="eggNOG" id="ENOG502ZA1I">
    <property type="taxonomic scope" value="Bacteria"/>
</dbReference>
<dbReference type="AlphaFoldDB" id="A0A0T5X808"/>
<dbReference type="InterPro" id="IPR032479">
    <property type="entry name" value="DUF5058"/>
</dbReference>
<dbReference type="EMBL" id="ACJX03000001">
    <property type="protein sequence ID" value="KRT34472.1"/>
    <property type="molecule type" value="Genomic_DNA"/>
</dbReference>
<sequence length="232" mass="24544">MSGEVLTVANSFGIWITAAPIVLLTIIQAFLYYKQIKKTAKLVDLTDDHLKRAFKAGAITAIGPSVAIFIIMVGLMSVIGAPMAWMRLAVIGAAPTELTAATVGADAVGVKFGGEGYDLYAMSVSWWTMCINGCGWLLLVGLFAHKLEGFREKMGAGDPVWLAILTSAAMIGVFGYLNGRNIITLNGPLTAALVGGVSMVILLNVAKKATWLKEYTLGIAMLIGMTVAAILF</sequence>
<dbReference type="Proteomes" id="UP000005273">
    <property type="component" value="Unassembled WGS sequence"/>
</dbReference>
<keyword evidence="1" id="KW-0472">Membrane</keyword>
<keyword evidence="3" id="KW-1185">Reference proteome</keyword>
<feature type="transmembrane region" description="Helical" evidence="1">
    <location>
        <begin position="124"/>
        <end position="144"/>
    </location>
</feature>
<dbReference type="STRING" id="592015.HMPREF1705_02945"/>
<dbReference type="OrthoDB" id="86868at2"/>
<evidence type="ECO:0000256" key="1">
    <source>
        <dbReference type="SAM" id="Phobius"/>
    </source>
</evidence>
<protein>
    <recommendedName>
        <fullName evidence="4">DUF5058 domain-containing protein</fullName>
    </recommendedName>
</protein>
<keyword evidence="1" id="KW-0812">Transmembrane</keyword>
<evidence type="ECO:0000313" key="3">
    <source>
        <dbReference type="Proteomes" id="UP000005273"/>
    </source>
</evidence>
<organism evidence="2 3">
    <name type="scientific">Acetomicrobium hydrogeniformans ATCC BAA-1850</name>
    <dbReference type="NCBI Taxonomy" id="592015"/>
    <lineage>
        <taxon>Bacteria</taxon>
        <taxon>Thermotogati</taxon>
        <taxon>Synergistota</taxon>
        <taxon>Synergistia</taxon>
        <taxon>Synergistales</taxon>
        <taxon>Acetomicrobiaceae</taxon>
        <taxon>Acetomicrobium</taxon>
    </lineage>
</organism>
<feature type="transmembrane region" description="Helical" evidence="1">
    <location>
        <begin position="12"/>
        <end position="33"/>
    </location>
</feature>
<feature type="transmembrane region" description="Helical" evidence="1">
    <location>
        <begin position="215"/>
        <end position="231"/>
    </location>
</feature>
<gene>
    <name evidence="2" type="ORF">HMPREF1705_02945</name>
</gene>
<dbReference type="Pfam" id="PF16481">
    <property type="entry name" value="DUF5058"/>
    <property type="match status" value="1"/>
</dbReference>
<evidence type="ECO:0000313" key="2">
    <source>
        <dbReference type="EMBL" id="KRT34472.1"/>
    </source>
</evidence>
<keyword evidence="1" id="KW-1133">Transmembrane helix</keyword>
<proteinExistence type="predicted"/>
<dbReference type="RefSeq" id="WP_009200646.1">
    <property type="nucleotide sequence ID" value="NZ_ACJX03000001.1"/>
</dbReference>
<comment type="caution">
    <text evidence="2">The sequence shown here is derived from an EMBL/GenBank/DDBJ whole genome shotgun (WGS) entry which is preliminary data.</text>
</comment>